<organism evidence="1 2">
    <name type="scientific">Sunxiuqinia dokdonensis</name>
    <dbReference type="NCBI Taxonomy" id="1409788"/>
    <lineage>
        <taxon>Bacteria</taxon>
        <taxon>Pseudomonadati</taxon>
        <taxon>Bacteroidota</taxon>
        <taxon>Bacteroidia</taxon>
        <taxon>Marinilabiliales</taxon>
        <taxon>Prolixibacteraceae</taxon>
        <taxon>Sunxiuqinia</taxon>
    </lineage>
</organism>
<name>A0A0L8VCC7_9BACT</name>
<protein>
    <submittedName>
        <fullName evidence="1">Uncharacterized protein</fullName>
    </submittedName>
</protein>
<evidence type="ECO:0000313" key="2">
    <source>
        <dbReference type="Proteomes" id="UP000036958"/>
    </source>
</evidence>
<keyword evidence="2" id="KW-1185">Reference proteome</keyword>
<reference evidence="2" key="1">
    <citation type="submission" date="2015-07" db="EMBL/GenBank/DDBJ databases">
        <title>Genome sequencing of Sunxiuqinia dokdonensis strain SK.</title>
        <authorList>
            <person name="Ahn S."/>
            <person name="Kim B.-C."/>
        </authorList>
    </citation>
    <scope>NUCLEOTIDE SEQUENCE [LARGE SCALE GENOMIC DNA]</scope>
    <source>
        <strain evidence="2">SK</strain>
    </source>
</reference>
<comment type="caution">
    <text evidence="1">The sequence shown here is derived from an EMBL/GenBank/DDBJ whole genome shotgun (WGS) entry which is preliminary data.</text>
</comment>
<evidence type="ECO:0000313" key="1">
    <source>
        <dbReference type="EMBL" id="KOH46104.1"/>
    </source>
</evidence>
<dbReference type="RefSeq" id="WP_053180417.1">
    <property type="nucleotide sequence ID" value="NZ_LGIA01000045.1"/>
</dbReference>
<dbReference type="STRING" id="1409788.NC99_10680"/>
<proteinExistence type="predicted"/>
<accession>A0A0L8VCC7</accession>
<gene>
    <name evidence="1" type="ORF">NC99_10680</name>
</gene>
<dbReference type="EMBL" id="LGIA01000045">
    <property type="protein sequence ID" value="KOH46104.1"/>
    <property type="molecule type" value="Genomic_DNA"/>
</dbReference>
<dbReference type="AlphaFoldDB" id="A0A0L8VCC7"/>
<sequence>MQSIEKQMEDMIVRTKRGSLLLPEDFRPFGSSEAVRLALHRRVKKGNNKECRSGFLCATQN</sequence>
<dbReference type="Proteomes" id="UP000036958">
    <property type="component" value="Unassembled WGS sequence"/>
</dbReference>